<dbReference type="EMBL" id="FSRE01000002">
    <property type="protein sequence ID" value="SIN84817.1"/>
    <property type="molecule type" value="Genomic_DNA"/>
</dbReference>
<proteinExistence type="inferred from homology"/>
<dbReference type="Proteomes" id="UP000198461">
    <property type="component" value="Unassembled WGS sequence"/>
</dbReference>
<evidence type="ECO:0000256" key="2">
    <source>
        <dbReference type="ARBA" id="ARBA00023054"/>
    </source>
</evidence>
<dbReference type="AlphaFoldDB" id="A0A1N6EPC2"/>
<dbReference type="GO" id="GO:0051301">
    <property type="term" value="P:cell division"/>
    <property type="evidence" value="ECO:0007669"/>
    <property type="project" value="UniProtKB-KW"/>
</dbReference>
<dbReference type="Pfam" id="PF05164">
    <property type="entry name" value="ZapA"/>
    <property type="match status" value="1"/>
</dbReference>
<comment type="similarity">
    <text evidence="1">Belongs to the ZapA family. Type 1 subfamily.</text>
</comment>
<keyword evidence="2" id="KW-0175">Coiled coil</keyword>
<evidence type="ECO:0000313" key="3">
    <source>
        <dbReference type="EMBL" id="SIN84817.1"/>
    </source>
</evidence>
<name>A0A1N6EPC2_9GAMM</name>
<dbReference type="STRING" id="364032.SAMN05443662_0703"/>
<protein>
    <submittedName>
        <fullName evidence="3">Cell division protein ZapA</fullName>
    </submittedName>
</protein>
<gene>
    <name evidence="3" type="ORF">SAMN05443662_0703</name>
</gene>
<dbReference type="InterPro" id="IPR036192">
    <property type="entry name" value="Cell_div_ZapA-like_sf"/>
</dbReference>
<evidence type="ECO:0000256" key="1">
    <source>
        <dbReference type="ARBA" id="ARBA00010074"/>
    </source>
</evidence>
<organism evidence="3 4">
    <name type="scientific">Sulfurivirga caldicuralii</name>
    <dbReference type="NCBI Taxonomy" id="364032"/>
    <lineage>
        <taxon>Bacteria</taxon>
        <taxon>Pseudomonadati</taxon>
        <taxon>Pseudomonadota</taxon>
        <taxon>Gammaproteobacteria</taxon>
        <taxon>Thiotrichales</taxon>
        <taxon>Piscirickettsiaceae</taxon>
        <taxon>Sulfurivirga</taxon>
    </lineage>
</organism>
<keyword evidence="4" id="KW-1185">Reference proteome</keyword>
<reference evidence="3 4" key="1">
    <citation type="submission" date="2016-11" db="EMBL/GenBank/DDBJ databases">
        <authorList>
            <person name="Jaros S."/>
            <person name="Januszkiewicz K."/>
            <person name="Wedrychowicz H."/>
        </authorList>
    </citation>
    <scope>NUCLEOTIDE SEQUENCE [LARGE SCALE GENOMIC DNA]</scope>
    <source>
        <strain evidence="3 4">DSM 17737</strain>
    </source>
</reference>
<accession>A0A1N6EPC2</accession>
<dbReference type="OrthoDB" id="5612588at2"/>
<keyword evidence="3" id="KW-0131">Cell cycle</keyword>
<keyword evidence="3" id="KW-0132">Cell division</keyword>
<dbReference type="InterPro" id="IPR007838">
    <property type="entry name" value="Cell_div_ZapA-like"/>
</dbReference>
<dbReference type="SUPFAM" id="SSF102829">
    <property type="entry name" value="Cell division protein ZapA-like"/>
    <property type="match status" value="1"/>
</dbReference>
<sequence length="103" mass="11571">MSQKTLDIILNNHTFRVPVAPEDEARLIEAATLVDRKLQEAPGRTGELRALTVALNLAYDLLLVKERSRATTRQVDKTLEQVMQQLSMSLDVPDTPERRSDSA</sequence>
<evidence type="ECO:0000313" key="4">
    <source>
        <dbReference type="Proteomes" id="UP000198461"/>
    </source>
</evidence>
<dbReference type="RefSeq" id="WP_074201018.1">
    <property type="nucleotide sequence ID" value="NZ_FSRE01000002.1"/>
</dbReference>